<name>A0ABD3MD64_9STRA</name>
<evidence type="ECO:0000313" key="2">
    <source>
        <dbReference type="EMBL" id="KAL3760574.1"/>
    </source>
</evidence>
<organism evidence="2 3">
    <name type="scientific">Discostella pseudostelligera</name>
    <dbReference type="NCBI Taxonomy" id="259834"/>
    <lineage>
        <taxon>Eukaryota</taxon>
        <taxon>Sar</taxon>
        <taxon>Stramenopiles</taxon>
        <taxon>Ochrophyta</taxon>
        <taxon>Bacillariophyta</taxon>
        <taxon>Coscinodiscophyceae</taxon>
        <taxon>Thalassiosirophycidae</taxon>
        <taxon>Stephanodiscales</taxon>
        <taxon>Stephanodiscaceae</taxon>
        <taxon>Discostella</taxon>
    </lineage>
</organism>
<dbReference type="EMBL" id="JALLBG020000181">
    <property type="protein sequence ID" value="KAL3760574.1"/>
    <property type="molecule type" value="Genomic_DNA"/>
</dbReference>
<accession>A0ABD3MD64</accession>
<sequence>MMGFLLAASVVDAWIVPLPQSIIPTHQLVQLTLTALSSRSRVRRNHNFITYTTLFSERDDDVSMTENTGPKNDGTSRNEFSRTIRVSKWFSAASSSGVGVGSSPNNRGSKRVMDLSISASPEERQALATRFRLTRITSLSADLVVQPALGGGNSAFDGGGRGGGGGAGNAYNGECIEARGTVCAQVTQTCVRTNEDFDVNLEFSFDTVLRAMSSSNRSDNNNARDKSLSSEDVAAIAASKFGEGKSSSRRGGKSQRGGVKGVRGGSQTSSKDLGDNKMKELQDIFMEYEVTDEIIEDESCFCTDGIVDCGEIVAQMFRSKLDPYPKKPGSGPVTYTFTF</sequence>
<comment type="caution">
    <text evidence="2">The sequence shown here is derived from an EMBL/GenBank/DDBJ whole genome shotgun (WGS) entry which is preliminary data.</text>
</comment>
<feature type="region of interest" description="Disordered" evidence="1">
    <location>
        <begin position="239"/>
        <end position="274"/>
    </location>
</feature>
<dbReference type="Proteomes" id="UP001530293">
    <property type="component" value="Unassembled WGS sequence"/>
</dbReference>
<reference evidence="2 3" key="1">
    <citation type="submission" date="2024-10" db="EMBL/GenBank/DDBJ databases">
        <title>Updated reference genomes for cyclostephanoid diatoms.</title>
        <authorList>
            <person name="Roberts W.R."/>
            <person name="Alverson A.J."/>
        </authorList>
    </citation>
    <scope>NUCLEOTIDE SEQUENCE [LARGE SCALE GENOMIC DNA]</scope>
    <source>
        <strain evidence="2 3">AJA232-27</strain>
    </source>
</reference>
<evidence type="ECO:0000313" key="3">
    <source>
        <dbReference type="Proteomes" id="UP001530293"/>
    </source>
</evidence>
<gene>
    <name evidence="2" type="ORF">ACHAWU_009535</name>
</gene>
<keyword evidence="3" id="KW-1185">Reference proteome</keyword>
<dbReference type="AlphaFoldDB" id="A0ABD3MD64"/>
<protein>
    <submittedName>
        <fullName evidence="2">Uncharacterized protein</fullName>
    </submittedName>
</protein>
<proteinExistence type="predicted"/>
<feature type="compositionally biased region" description="Gly residues" evidence="1">
    <location>
        <begin position="254"/>
        <end position="264"/>
    </location>
</feature>
<evidence type="ECO:0000256" key="1">
    <source>
        <dbReference type="SAM" id="MobiDB-lite"/>
    </source>
</evidence>